<dbReference type="EMBL" id="CAADRM010000026">
    <property type="protein sequence ID" value="VFU12034.1"/>
    <property type="molecule type" value="Genomic_DNA"/>
</dbReference>
<dbReference type="Gene3D" id="3.40.366.10">
    <property type="entry name" value="Malonyl-Coenzyme A Acyl Carrier Protein, domain 2"/>
    <property type="match status" value="1"/>
</dbReference>
<protein>
    <recommendedName>
        <fullName evidence="2">[acyl-carrier-protein] S-malonyltransferase</fullName>
        <ecNumber evidence="2">2.3.1.39</ecNumber>
    </recommendedName>
</protein>
<dbReference type="GO" id="GO:0006633">
    <property type="term" value="P:fatty acid biosynthetic process"/>
    <property type="evidence" value="ECO:0007669"/>
    <property type="project" value="TreeGrafter"/>
</dbReference>
<evidence type="ECO:0000256" key="4">
    <source>
        <dbReference type="ARBA" id="ARBA00023315"/>
    </source>
</evidence>
<dbReference type="PANTHER" id="PTHR42681">
    <property type="entry name" value="MALONYL-COA-ACYL CARRIER PROTEIN TRANSACYLASE, MITOCHONDRIAL"/>
    <property type="match status" value="1"/>
</dbReference>
<comment type="similarity">
    <text evidence="1">Belongs to the FabD family.</text>
</comment>
<dbReference type="EC" id="2.3.1.39" evidence="2"/>
<reference evidence="7" key="1">
    <citation type="submission" date="2019-03" db="EMBL/GenBank/DDBJ databases">
        <authorList>
            <person name="Hao L."/>
        </authorList>
    </citation>
    <scope>NUCLEOTIDE SEQUENCE</scope>
</reference>
<dbReference type="SUPFAM" id="SSF52151">
    <property type="entry name" value="FabD/lysophospholipase-like"/>
    <property type="match status" value="1"/>
</dbReference>
<gene>
    <name evidence="7" type="primary">fabD</name>
    <name evidence="7" type="ORF">SCFA_1210007</name>
</gene>
<dbReference type="SMART" id="SM00827">
    <property type="entry name" value="PKS_AT"/>
    <property type="match status" value="1"/>
</dbReference>
<evidence type="ECO:0000256" key="3">
    <source>
        <dbReference type="ARBA" id="ARBA00022679"/>
    </source>
</evidence>
<dbReference type="GO" id="GO:0004314">
    <property type="term" value="F:[acyl-carrier-protein] S-malonyltransferase activity"/>
    <property type="evidence" value="ECO:0007669"/>
    <property type="project" value="UniProtKB-EC"/>
</dbReference>
<evidence type="ECO:0000259" key="6">
    <source>
        <dbReference type="SMART" id="SM00827"/>
    </source>
</evidence>
<dbReference type="InterPro" id="IPR016035">
    <property type="entry name" value="Acyl_Trfase/lysoPLipase"/>
</dbReference>
<dbReference type="PIRSF" id="PIRSF000446">
    <property type="entry name" value="Mct"/>
    <property type="match status" value="1"/>
</dbReference>
<dbReference type="Gene3D" id="3.30.70.250">
    <property type="entry name" value="Malonyl-CoA ACP transacylase, ACP-binding"/>
    <property type="match status" value="1"/>
</dbReference>
<dbReference type="AlphaFoldDB" id="A0A485LV18"/>
<keyword evidence="4 7" id="KW-0012">Acyltransferase</keyword>
<dbReference type="InterPro" id="IPR050858">
    <property type="entry name" value="Mal-CoA-ACP_Trans/PKS_FabD"/>
</dbReference>
<dbReference type="GO" id="GO:0005829">
    <property type="term" value="C:cytosol"/>
    <property type="evidence" value="ECO:0007669"/>
    <property type="project" value="TreeGrafter"/>
</dbReference>
<dbReference type="SUPFAM" id="SSF55048">
    <property type="entry name" value="Probable ACP-binding domain of malonyl-CoA ACP transacylase"/>
    <property type="match status" value="1"/>
</dbReference>
<proteinExistence type="inferred from homology"/>
<comment type="catalytic activity">
    <reaction evidence="5">
        <text>holo-[ACP] + malonyl-CoA = malonyl-[ACP] + CoA</text>
        <dbReference type="Rhea" id="RHEA:41792"/>
        <dbReference type="Rhea" id="RHEA-COMP:9623"/>
        <dbReference type="Rhea" id="RHEA-COMP:9685"/>
        <dbReference type="ChEBI" id="CHEBI:57287"/>
        <dbReference type="ChEBI" id="CHEBI:57384"/>
        <dbReference type="ChEBI" id="CHEBI:64479"/>
        <dbReference type="ChEBI" id="CHEBI:78449"/>
        <dbReference type="EC" id="2.3.1.39"/>
    </reaction>
</comment>
<dbReference type="InterPro" id="IPR016036">
    <property type="entry name" value="Malonyl_transacylase_ACP-bd"/>
</dbReference>
<dbReference type="InterPro" id="IPR001227">
    <property type="entry name" value="Ac_transferase_dom_sf"/>
</dbReference>
<dbReference type="FunFam" id="3.30.70.250:FF:000001">
    <property type="entry name" value="Malonyl CoA-acyl carrier protein transacylase"/>
    <property type="match status" value="1"/>
</dbReference>
<accession>A0A485LV18</accession>
<sequence length="281" mass="30331">MPYCLIFPGQGSQFPGMSAGLDLGWTRDDALIGIMENGPEDTLKQTTNAQKAVFAVTAALWEKSGLDDPAMTMGHSLGEYMALVASRAISVRECYALVERRARAMQDAMPGRSGAMAAVLGLSADDVARLIEPVQNVWVANLNSPTQVVISGDASAVKDAAIVLKENGAKRVVPLDVAVASHCPLMEPAGKSLREYLKGVRLERPHSRVVFNATAREESDPEKIRENLALQLVSPVRWEESVRYAADQGIGRFIEIGPKSVLAPLVKRIVPQAEVEVITSQ</sequence>
<evidence type="ECO:0000313" key="7">
    <source>
        <dbReference type="EMBL" id="VFU12034.1"/>
    </source>
</evidence>
<dbReference type="Pfam" id="PF00698">
    <property type="entry name" value="Acyl_transf_1"/>
    <property type="match status" value="1"/>
</dbReference>
<dbReference type="PANTHER" id="PTHR42681:SF1">
    <property type="entry name" value="MALONYL-COA-ACYL CARRIER PROTEIN TRANSACYLASE, MITOCHONDRIAL"/>
    <property type="match status" value="1"/>
</dbReference>
<organism evidence="7">
    <name type="scientific">anaerobic digester metagenome</name>
    <dbReference type="NCBI Taxonomy" id="1263854"/>
    <lineage>
        <taxon>unclassified sequences</taxon>
        <taxon>metagenomes</taxon>
        <taxon>ecological metagenomes</taxon>
    </lineage>
</organism>
<dbReference type="InterPro" id="IPR014043">
    <property type="entry name" value="Acyl_transferase_dom"/>
</dbReference>
<keyword evidence="3 7" id="KW-0808">Transferase</keyword>
<dbReference type="InterPro" id="IPR024925">
    <property type="entry name" value="Malonyl_CoA-ACP_transAc"/>
</dbReference>
<evidence type="ECO:0000256" key="2">
    <source>
        <dbReference type="ARBA" id="ARBA00013258"/>
    </source>
</evidence>
<evidence type="ECO:0000256" key="1">
    <source>
        <dbReference type="ARBA" id="ARBA00008217"/>
    </source>
</evidence>
<name>A0A485LV18_9ZZZZ</name>
<feature type="domain" description="Malonyl-CoA:ACP transacylase (MAT)" evidence="6">
    <location>
        <begin position="6"/>
        <end position="279"/>
    </location>
</feature>
<evidence type="ECO:0000256" key="5">
    <source>
        <dbReference type="ARBA" id="ARBA00048462"/>
    </source>
</evidence>